<dbReference type="Gene3D" id="3.40.50.300">
    <property type="entry name" value="P-loop containing nucleotide triphosphate hydrolases"/>
    <property type="match status" value="1"/>
</dbReference>
<dbReference type="InterPro" id="IPR027417">
    <property type="entry name" value="P-loop_NTPase"/>
</dbReference>
<dbReference type="SMART" id="SM00173">
    <property type="entry name" value="RAS"/>
    <property type="match status" value="1"/>
</dbReference>
<feature type="compositionally biased region" description="Low complexity" evidence="1">
    <location>
        <begin position="629"/>
        <end position="640"/>
    </location>
</feature>
<dbReference type="GO" id="GO:0005525">
    <property type="term" value="F:GTP binding"/>
    <property type="evidence" value="ECO:0007669"/>
    <property type="project" value="InterPro"/>
</dbReference>
<evidence type="ECO:0000313" key="2">
    <source>
        <dbReference type="EMBL" id="KAH3794030.1"/>
    </source>
</evidence>
<reference evidence="2" key="2">
    <citation type="submission" date="2020-11" db="EMBL/GenBank/DDBJ databases">
        <authorList>
            <person name="McCartney M.A."/>
            <person name="Auch B."/>
            <person name="Kono T."/>
            <person name="Mallez S."/>
            <person name="Becker A."/>
            <person name="Gohl D.M."/>
            <person name="Silverstein K.A.T."/>
            <person name="Koren S."/>
            <person name="Bechman K.B."/>
            <person name="Herman A."/>
            <person name="Abrahante J.E."/>
            <person name="Garbe J."/>
        </authorList>
    </citation>
    <scope>NUCLEOTIDE SEQUENCE</scope>
    <source>
        <strain evidence="2">Duluth1</strain>
        <tissue evidence="2">Whole animal</tissue>
    </source>
</reference>
<dbReference type="GO" id="GO:0003924">
    <property type="term" value="F:GTPase activity"/>
    <property type="evidence" value="ECO:0007669"/>
    <property type="project" value="InterPro"/>
</dbReference>
<feature type="compositionally biased region" description="Basic and acidic residues" evidence="1">
    <location>
        <begin position="582"/>
        <end position="605"/>
    </location>
</feature>
<reference evidence="2" key="1">
    <citation type="journal article" date="2019" name="bioRxiv">
        <title>The Genome of the Zebra Mussel, Dreissena polymorpha: A Resource for Invasive Species Research.</title>
        <authorList>
            <person name="McCartney M.A."/>
            <person name="Auch B."/>
            <person name="Kono T."/>
            <person name="Mallez S."/>
            <person name="Zhang Y."/>
            <person name="Obille A."/>
            <person name="Becker A."/>
            <person name="Abrahante J.E."/>
            <person name="Garbe J."/>
            <person name="Badalamenti J.P."/>
            <person name="Herman A."/>
            <person name="Mangelson H."/>
            <person name="Liachko I."/>
            <person name="Sullivan S."/>
            <person name="Sone E.D."/>
            <person name="Koren S."/>
            <person name="Silverstein K.A.T."/>
            <person name="Beckman K.B."/>
            <person name="Gohl D.M."/>
        </authorList>
    </citation>
    <scope>NUCLEOTIDE SEQUENCE</scope>
    <source>
        <strain evidence="2">Duluth1</strain>
        <tissue evidence="2">Whole animal</tissue>
    </source>
</reference>
<feature type="compositionally biased region" description="Polar residues" evidence="1">
    <location>
        <begin position="610"/>
        <end position="628"/>
    </location>
</feature>
<feature type="compositionally biased region" description="Basic and acidic residues" evidence="1">
    <location>
        <begin position="537"/>
        <end position="563"/>
    </location>
</feature>
<accession>A0A9D4J0Q8</accession>
<dbReference type="PANTHER" id="PTHR14932">
    <property type="entry name" value="RAS GTPASE-RELATED"/>
    <property type="match status" value="1"/>
</dbReference>
<dbReference type="EMBL" id="JAIWYP010000007">
    <property type="protein sequence ID" value="KAH3794030.1"/>
    <property type="molecule type" value="Genomic_DNA"/>
</dbReference>
<dbReference type="GO" id="GO:0005829">
    <property type="term" value="C:cytosol"/>
    <property type="evidence" value="ECO:0007669"/>
    <property type="project" value="TreeGrafter"/>
</dbReference>
<evidence type="ECO:0008006" key="4">
    <source>
        <dbReference type="Google" id="ProtNLM"/>
    </source>
</evidence>
<dbReference type="Pfam" id="PF08477">
    <property type="entry name" value="Roc"/>
    <property type="match status" value="1"/>
</dbReference>
<gene>
    <name evidence="2" type="ORF">DPMN_147559</name>
</gene>
<sequence length="818" mass="90608">MPIFQKLFSNADEKGKPAVTPPGTQAMGASLQRKFAKGVQYNMKLIIKGDRNVGKTALFQRLQGQKFHEEYIPTDEIQVANIQWNYKTTDDVVKVEIWDVVDKGRKKKKKEGLKLSTAEDELDDEPCLDANFVDVYKGTNGVVLMYDITKQWTYDYVEKEFEKIPANIPVLILGNHRDMGHHRTVLEDKARYFVEGLQRPAGSGQVRYAESSMRNAFGLKYIHKFFNLPFLQLQRETLLNQLRTNEHDMQSTLEELDIHEESEEQNYDVFIEFLGKKRRENQEAQGVKGVVPAPKPQSLPTKPTTLPNVPRSISAPAIHKSAITPESSNTLTTPTPTKATTLSLASSPITEVAEVNVTDGGKASAPNTNEHTKGSSQNAEKSSELAKGSSQNTAQKPPEQKTGFFSKLFNKKTAPQQAKAQETKDEVVAEPEVPVKSVDDFVPETGGLDNFLDDAREVKDTPSVDKDNSDSDEDAGNPMVAGFQDELDSEDEMVASSSMTQVETSRLSVAPDLDLSSDDESGLPSSNVHVVQYSKDLSSDDDVKKSAKKDIVNNVSRKTDTKVKSKQKSMSSDSETEGISVSKEDSHLTKAKSHSDLDSDTESARGDNGNKYSSQVHEEVVSSTASTLNASSRKISSDSNNSDHKTVVANQKTSKIKPTNQNSDSDSDNTGAQVAVLQDTDINPDDFGGADVFNDWLNKQEEAAKSPKVIHEVAEKGEGHSTKKSKKKAANSSDANEEPEKEAKKKKKKKVKDTDEPEKKHRKKDRSKGEKESKDKDRDGEKKKRKKKKEATAQSNDMDDFEKFLADDKADGKNYEAF</sequence>
<feature type="compositionally biased region" description="Polar residues" evidence="1">
    <location>
        <begin position="648"/>
        <end position="672"/>
    </location>
</feature>
<dbReference type="AlphaFoldDB" id="A0A9D4J0Q8"/>
<feature type="region of interest" description="Disordered" evidence="1">
    <location>
        <begin position="284"/>
        <end position="802"/>
    </location>
</feature>
<dbReference type="OrthoDB" id="207081at2759"/>
<dbReference type="InterPro" id="IPR040385">
    <property type="entry name" value="RABL6"/>
</dbReference>
<feature type="compositionally biased region" description="Polar residues" evidence="1">
    <location>
        <begin position="298"/>
        <end position="307"/>
    </location>
</feature>
<name>A0A9D4J0Q8_DREPO</name>
<dbReference type="Pfam" id="PF00071">
    <property type="entry name" value="Ras"/>
    <property type="match status" value="1"/>
</dbReference>
<evidence type="ECO:0000313" key="3">
    <source>
        <dbReference type="Proteomes" id="UP000828390"/>
    </source>
</evidence>
<feature type="compositionally biased region" description="Polar residues" evidence="1">
    <location>
        <begin position="568"/>
        <end position="579"/>
    </location>
</feature>
<organism evidence="2 3">
    <name type="scientific">Dreissena polymorpha</name>
    <name type="common">Zebra mussel</name>
    <name type="synonym">Mytilus polymorpha</name>
    <dbReference type="NCBI Taxonomy" id="45954"/>
    <lineage>
        <taxon>Eukaryota</taxon>
        <taxon>Metazoa</taxon>
        <taxon>Spiralia</taxon>
        <taxon>Lophotrochozoa</taxon>
        <taxon>Mollusca</taxon>
        <taxon>Bivalvia</taxon>
        <taxon>Autobranchia</taxon>
        <taxon>Heteroconchia</taxon>
        <taxon>Euheterodonta</taxon>
        <taxon>Imparidentia</taxon>
        <taxon>Neoheterodontei</taxon>
        <taxon>Myida</taxon>
        <taxon>Dreissenoidea</taxon>
        <taxon>Dreissenidae</taxon>
        <taxon>Dreissena</taxon>
    </lineage>
</organism>
<dbReference type="InterPro" id="IPR001806">
    <property type="entry name" value="Small_GTPase"/>
</dbReference>
<dbReference type="GO" id="GO:0005634">
    <property type="term" value="C:nucleus"/>
    <property type="evidence" value="ECO:0007669"/>
    <property type="project" value="TreeGrafter"/>
</dbReference>
<protein>
    <recommendedName>
        <fullName evidence="4">Rab-like protein 6</fullName>
    </recommendedName>
</protein>
<proteinExistence type="predicted"/>
<feature type="compositionally biased region" description="Basic and acidic residues" evidence="1">
    <location>
        <begin position="698"/>
        <end position="721"/>
    </location>
</feature>
<keyword evidence="3" id="KW-1185">Reference proteome</keyword>
<feature type="compositionally biased region" description="Polar residues" evidence="1">
    <location>
        <begin position="495"/>
        <end position="507"/>
    </location>
</feature>
<dbReference type="PANTHER" id="PTHR14932:SF1">
    <property type="entry name" value="RAB-LIKE PROTEIN 6"/>
    <property type="match status" value="1"/>
</dbReference>
<dbReference type="PROSITE" id="PS51419">
    <property type="entry name" value="RAB"/>
    <property type="match status" value="1"/>
</dbReference>
<feature type="compositionally biased region" description="Low complexity" evidence="1">
    <location>
        <begin position="324"/>
        <end position="348"/>
    </location>
</feature>
<feature type="compositionally biased region" description="Basic and acidic residues" evidence="1">
    <location>
        <begin position="453"/>
        <end position="469"/>
    </location>
</feature>
<dbReference type="SMART" id="SM00175">
    <property type="entry name" value="RAB"/>
    <property type="match status" value="1"/>
</dbReference>
<feature type="compositionally biased region" description="Basic and acidic residues" evidence="1">
    <location>
        <begin position="767"/>
        <end position="782"/>
    </location>
</feature>
<dbReference type="PRINTS" id="PR00449">
    <property type="entry name" value="RASTRNSFRMNG"/>
</dbReference>
<comment type="caution">
    <text evidence="2">The sequence shown here is derived from an EMBL/GenBank/DDBJ whole genome shotgun (WGS) entry which is preliminary data.</text>
</comment>
<dbReference type="SUPFAM" id="SSF52540">
    <property type="entry name" value="P-loop containing nucleoside triphosphate hydrolases"/>
    <property type="match status" value="1"/>
</dbReference>
<feature type="compositionally biased region" description="Polar residues" evidence="1">
    <location>
        <begin position="365"/>
        <end position="380"/>
    </location>
</feature>
<evidence type="ECO:0000256" key="1">
    <source>
        <dbReference type="SAM" id="MobiDB-lite"/>
    </source>
</evidence>
<dbReference type="Proteomes" id="UP000828390">
    <property type="component" value="Unassembled WGS sequence"/>
</dbReference>